<gene>
    <name evidence="2" type="ORF">HDK90DRAFT_463490</name>
</gene>
<dbReference type="EMBL" id="JBBWRZ010000002">
    <property type="protein sequence ID" value="KAK8244679.1"/>
    <property type="molecule type" value="Genomic_DNA"/>
</dbReference>
<organism evidence="2 3">
    <name type="scientific">Phyllosticta capitalensis</name>
    <dbReference type="NCBI Taxonomy" id="121624"/>
    <lineage>
        <taxon>Eukaryota</taxon>
        <taxon>Fungi</taxon>
        <taxon>Dikarya</taxon>
        <taxon>Ascomycota</taxon>
        <taxon>Pezizomycotina</taxon>
        <taxon>Dothideomycetes</taxon>
        <taxon>Dothideomycetes incertae sedis</taxon>
        <taxon>Botryosphaeriales</taxon>
        <taxon>Phyllostictaceae</taxon>
        <taxon>Phyllosticta</taxon>
    </lineage>
</organism>
<name>A0ABR1Z1E1_9PEZI</name>
<feature type="region of interest" description="Disordered" evidence="1">
    <location>
        <begin position="1"/>
        <end position="54"/>
    </location>
</feature>
<feature type="compositionally biased region" description="Low complexity" evidence="1">
    <location>
        <begin position="7"/>
        <end position="20"/>
    </location>
</feature>
<evidence type="ECO:0000256" key="1">
    <source>
        <dbReference type="SAM" id="MobiDB-lite"/>
    </source>
</evidence>
<feature type="compositionally biased region" description="Polar residues" evidence="1">
    <location>
        <begin position="249"/>
        <end position="261"/>
    </location>
</feature>
<feature type="compositionally biased region" description="Polar residues" evidence="1">
    <location>
        <begin position="225"/>
        <end position="235"/>
    </location>
</feature>
<sequence length="303" mass="33371">MAHARFSTPSPVSSPSMLSPPAAPRRGHNRLITRPHNLHRARRYSSPGCGSTRPVSSWEEAMMLDEEDVYMMEGELEYMGDDEEDIDIDENDKDREEMDVQFETEKGRVKPQHQYKQRKVTPVPWNVAFSSSPPAITSTGVTGNLRTILETNMYEESGWDDSLRRLPVPPTPRLAKVRASVLVSVHASIISGLFPSPMGPGYYMSTSEQATHHETTHQGAAFFSHPTTTGDSSQYSSSPAVFSTASSSNGSLTFVSSPLTRSSKRSHEQLVEDEGDGNGSGMSKMGSSSFKRLKVATNRQTVQ</sequence>
<dbReference type="Proteomes" id="UP001492380">
    <property type="component" value="Unassembled WGS sequence"/>
</dbReference>
<feature type="compositionally biased region" description="Low complexity" evidence="1">
    <location>
        <begin position="236"/>
        <end position="248"/>
    </location>
</feature>
<feature type="region of interest" description="Disordered" evidence="1">
    <location>
        <begin position="222"/>
        <end position="303"/>
    </location>
</feature>
<accession>A0ABR1Z1E1</accession>
<proteinExistence type="predicted"/>
<comment type="caution">
    <text evidence="2">The sequence shown here is derived from an EMBL/GenBank/DDBJ whole genome shotgun (WGS) entry which is preliminary data.</text>
</comment>
<protein>
    <submittedName>
        <fullName evidence="2">Uncharacterized protein</fullName>
    </submittedName>
</protein>
<feature type="compositionally biased region" description="Basic residues" evidence="1">
    <location>
        <begin position="25"/>
        <end position="43"/>
    </location>
</feature>
<evidence type="ECO:0000313" key="2">
    <source>
        <dbReference type="EMBL" id="KAK8244679.1"/>
    </source>
</evidence>
<keyword evidence="3" id="KW-1185">Reference proteome</keyword>
<evidence type="ECO:0000313" key="3">
    <source>
        <dbReference type="Proteomes" id="UP001492380"/>
    </source>
</evidence>
<reference evidence="2 3" key="1">
    <citation type="submission" date="2024-04" db="EMBL/GenBank/DDBJ databases">
        <title>Phyllosticta paracitricarpa is synonymous to the EU quarantine fungus P. citricarpa based on phylogenomic analyses.</title>
        <authorList>
            <consortium name="Lawrence Berkeley National Laboratory"/>
            <person name="Van Ingen-Buijs V.A."/>
            <person name="Van Westerhoven A.C."/>
            <person name="Haridas S."/>
            <person name="Skiadas P."/>
            <person name="Martin F."/>
            <person name="Groenewald J.Z."/>
            <person name="Crous P.W."/>
            <person name="Seidl M.F."/>
        </authorList>
    </citation>
    <scope>NUCLEOTIDE SEQUENCE [LARGE SCALE GENOMIC DNA]</scope>
    <source>
        <strain evidence="2 3">CBS 123374</strain>
    </source>
</reference>